<feature type="chain" id="PRO_5037464128" evidence="1">
    <location>
        <begin position="22"/>
        <end position="279"/>
    </location>
</feature>
<dbReference type="InterPro" id="IPR013424">
    <property type="entry name" value="Ice-binding_C"/>
</dbReference>
<keyword evidence="1" id="KW-0732">Signal</keyword>
<dbReference type="InterPro" id="IPR013320">
    <property type="entry name" value="ConA-like_dom_sf"/>
</dbReference>
<keyword evidence="4" id="KW-1185">Reference proteome</keyword>
<accession>A0A934VC78</accession>
<evidence type="ECO:0000256" key="1">
    <source>
        <dbReference type="SAM" id="SignalP"/>
    </source>
</evidence>
<dbReference type="SUPFAM" id="SSF49899">
    <property type="entry name" value="Concanavalin A-like lectins/glucanases"/>
    <property type="match status" value="1"/>
</dbReference>
<dbReference type="Pfam" id="PF13385">
    <property type="entry name" value="Laminin_G_3"/>
    <property type="match status" value="1"/>
</dbReference>
<dbReference type="Gene3D" id="2.60.120.200">
    <property type="match status" value="1"/>
</dbReference>
<reference evidence="3" key="1">
    <citation type="submission" date="2021-01" db="EMBL/GenBank/DDBJ databases">
        <title>Modified the classification status of verrucomicrobia.</title>
        <authorList>
            <person name="Feng X."/>
        </authorList>
    </citation>
    <scope>NUCLEOTIDE SEQUENCE</scope>
    <source>
        <strain evidence="3">JCM 18052</strain>
    </source>
</reference>
<dbReference type="Proteomes" id="UP000600139">
    <property type="component" value="Unassembled WGS sequence"/>
</dbReference>
<proteinExistence type="predicted"/>
<protein>
    <submittedName>
        <fullName evidence="3">PEP-CTERM sorting domain-containing protein</fullName>
    </submittedName>
</protein>
<dbReference type="AlphaFoldDB" id="A0A934VC78"/>
<gene>
    <name evidence="3" type="ORF">JIN84_11325</name>
</gene>
<dbReference type="EMBL" id="JAENIK010000011">
    <property type="protein sequence ID" value="MBK1816204.1"/>
    <property type="molecule type" value="Genomic_DNA"/>
</dbReference>
<feature type="signal peptide" evidence="1">
    <location>
        <begin position="1"/>
        <end position="21"/>
    </location>
</feature>
<evidence type="ECO:0000259" key="2">
    <source>
        <dbReference type="Pfam" id="PF07589"/>
    </source>
</evidence>
<evidence type="ECO:0000313" key="3">
    <source>
        <dbReference type="EMBL" id="MBK1816204.1"/>
    </source>
</evidence>
<name>A0A934VC78_9BACT</name>
<feature type="domain" description="Ice-binding protein C-terminal" evidence="2">
    <location>
        <begin position="256"/>
        <end position="277"/>
    </location>
</feature>
<sequence length="279" mass="28955">MKLNRFLMFFGFLATPLSLMGATTYEWTFDQGDLGSSLGGGIMAAADATTAGQITYGTTDGAAVPHINFQTSRYLAVPALTGAGNGLLLTLPSSGPNGGGSYINDYSIIMDIYSPGAAGWQALFNTDTSNGNDADFYIDASGRLGIAALGYSTSPLILQNQWNRIAFVADLDGGTVKYFVNGTLAFTRTGSSMRDGRFALYSNANSGADLLLFNEGDTSGVYTHSLYVNSVGFMDSTLSDSAVAALGGANAGGIFVPEPGSMILAAVSCAGLVARRRRA</sequence>
<comment type="caution">
    <text evidence="3">The sequence shown here is derived from an EMBL/GenBank/DDBJ whole genome shotgun (WGS) entry which is preliminary data.</text>
</comment>
<organism evidence="3 4">
    <name type="scientific">Luteolibacter yonseiensis</name>
    <dbReference type="NCBI Taxonomy" id="1144680"/>
    <lineage>
        <taxon>Bacteria</taxon>
        <taxon>Pseudomonadati</taxon>
        <taxon>Verrucomicrobiota</taxon>
        <taxon>Verrucomicrobiia</taxon>
        <taxon>Verrucomicrobiales</taxon>
        <taxon>Verrucomicrobiaceae</taxon>
        <taxon>Luteolibacter</taxon>
    </lineage>
</organism>
<evidence type="ECO:0000313" key="4">
    <source>
        <dbReference type="Proteomes" id="UP000600139"/>
    </source>
</evidence>
<dbReference type="NCBIfam" id="TIGR02595">
    <property type="entry name" value="PEP_CTERM"/>
    <property type="match status" value="1"/>
</dbReference>
<dbReference type="RefSeq" id="WP_200351156.1">
    <property type="nucleotide sequence ID" value="NZ_BAABHZ010000006.1"/>
</dbReference>
<dbReference type="Pfam" id="PF07589">
    <property type="entry name" value="PEP-CTERM"/>
    <property type="match status" value="1"/>
</dbReference>